<reference evidence="9" key="1">
    <citation type="submission" date="2021-03" db="EMBL/GenBank/DDBJ databases">
        <authorList>
            <person name="Tagirdzhanova G."/>
        </authorList>
    </citation>
    <scope>NUCLEOTIDE SEQUENCE</scope>
</reference>
<accession>A0A8H3G8Q6</accession>
<evidence type="ECO:0000256" key="2">
    <source>
        <dbReference type="ARBA" id="ARBA00007145"/>
    </source>
</evidence>
<dbReference type="Proteomes" id="UP000664203">
    <property type="component" value="Unassembled WGS sequence"/>
</dbReference>
<dbReference type="FunFam" id="3.40.50.620:FF:000036">
    <property type="entry name" value="Glutamine-dependent NAD(+) synthetase"/>
    <property type="match status" value="1"/>
</dbReference>
<keyword evidence="4 7" id="KW-0547">Nucleotide-binding</keyword>
<dbReference type="UniPathway" id="UPA00253">
    <property type="reaction ID" value="UER00334"/>
</dbReference>
<feature type="domain" description="CN hydrolase" evidence="8">
    <location>
        <begin position="1"/>
        <end position="162"/>
    </location>
</feature>
<dbReference type="PIRSF" id="PIRSF006630">
    <property type="entry name" value="NADS_GAT"/>
    <property type="match status" value="1"/>
</dbReference>
<name>A0A8H3G8Q6_9LECA</name>
<dbReference type="SUPFAM" id="SSF56317">
    <property type="entry name" value="Carbon-nitrogen hydrolase"/>
    <property type="match status" value="1"/>
</dbReference>
<protein>
    <recommendedName>
        <fullName evidence="7">Glutamine-dependent NAD(+) synthetase</fullName>
        <ecNumber evidence="7">6.3.5.1</ecNumber>
    </recommendedName>
    <alternativeName>
        <fullName evidence="7">NAD(+) synthase [glutamine-hydrolyzing]</fullName>
    </alternativeName>
</protein>
<evidence type="ECO:0000256" key="7">
    <source>
        <dbReference type="PIRNR" id="PIRNR006630"/>
    </source>
</evidence>
<comment type="similarity">
    <text evidence="2 7">In the C-terminal section; belongs to the NAD synthetase family.</text>
</comment>
<dbReference type="Pfam" id="PF00795">
    <property type="entry name" value="CN_hydrolase"/>
    <property type="match status" value="1"/>
</dbReference>
<dbReference type="InterPro" id="IPR003694">
    <property type="entry name" value="NAD_synthase"/>
</dbReference>
<dbReference type="EMBL" id="CAJPDR010000504">
    <property type="protein sequence ID" value="CAF9938206.1"/>
    <property type="molecule type" value="Genomic_DNA"/>
</dbReference>
<sequence>MAMANDGLFREARYFTPWQKPKQYEEFLLPTELQEVTRQRHIKFGDCVLQANDTSIASEMCEELFTPDCPSIHLGLDGVEIICNSSASHWELRKLSRRLELIKESSKKGGSIYLYSNQQGCDGSGREYYDGCALIIVNGEIKAQASQFSLNDVEVISATVDLDDVGTARVYKARSMQASREQAYPRVELDSVLTDQNPLPARQISPTRDAVIVTPQEEISLGAGCGTIFGAAARVRGVFLPLSGGVDSAATAVIFYSAVRLVFAACEAGNQQVIKDMRRVCGEKENSEWLPADPRELSNVIFHTCYMGTSNSSRETRARAKALANDIGCYHIDLNMDAIASAFTSLFTSLFPQKKIRFKSAGGSNQENLALQNIQSRSRMVLSYLLASTLTWVRDRRDGGNLLVLGSANVDECLRDSEVGAISKKDLAGFLRYAKTEFDLPIIESFLEATPTAELEPITDKYVQSDEQDMGCTYDELGTFGTLRKIDRLGPYSMWQTLCTQWTHLSPREVYKRTRFLWHYFGINRHKQEILTPALHACQYSPDSNRYDLLPFLRPPLTWAYNKIEKALAEHEKKQ</sequence>
<keyword evidence="3 7" id="KW-0436">Ligase</keyword>
<dbReference type="CDD" id="cd00553">
    <property type="entry name" value="NAD_synthase"/>
    <property type="match status" value="1"/>
</dbReference>
<dbReference type="GO" id="GO:0003952">
    <property type="term" value="F:NAD+ synthase (glutamine-hydrolyzing) activity"/>
    <property type="evidence" value="ECO:0007669"/>
    <property type="project" value="UniProtKB-UniRule"/>
</dbReference>
<evidence type="ECO:0000256" key="5">
    <source>
        <dbReference type="ARBA" id="ARBA00022840"/>
    </source>
</evidence>
<dbReference type="GO" id="GO:0009435">
    <property type="term" value="P:NAD+ biosynthetic process"/>
    <property type="evidence" value="ECO:0007669"/>
    <property type="project" value="UniProtKB-UniRule"/>
</dbReference>
<dbReference type="OrthoDB" id="2020662at2759"/>
<dbReference type="PANTHER" id="PTHR23090:SF9">
    <property type="entry name" value="GLUTAMINE-DEPENDENT NAD(+) SYNTHETASE"/>
    <property type="match status" value="1"/>
</dbReference>
<evidence type="ECO:0000256" key="4">
    <source>
        <dbReference type="ARBA" id="ARBA00022741"/>
    </source>
</evidence>
<dbReference type="GO" id="GO:0005524">
    <property type="term" value="F:ATP binding"/>
    <property type="evidence" value="ECO:0007669"/>
    <property type="project" value="UniProtKB-UniRule"/>
</dbReference>
<evidence type="ECO:0000256" key="6">
    <source>
        <dbReference type="ARBA" id="ARBA00023027"/>
    </source>
</evidence>
<dbReference type="PROSITE" id="PS50263">
    <property type="entry name" value="CN_HYDROLASE"/>
    <property type="match status" value="1"/>
</dbReference>
<dbReference type="EC" id="6.3.5.1" evidence="7"/>
<dbReference type="Gene3D" id="3.40.50.620">
    <property type="entry name" value="HUPs"/>
    <property type="match status" value="2"/>
</dbReference>
<dbReference type="Pfam" id="PF02540">
    <property type="entry name" value="NAD_synthase"/>
    <property type="match status" value="1"/>
</dbReference>
<keyword evidence="6 7" id="KW-0520">NAD</keyword>
<evidence type="ECO:0000313" key="9">
    <source>
        <dbReference type="EMBL" id="CAF9938206.1"/>
    </source>
</evidence>
<keyword evidence="10" id="KW-1185">Reference proteome</keyword>
<dbReference type="PANTHER" id="PTHR23090">
    <property type="entry name" value="NH 3 /GLUTAMINE-DEPENDENT NAD + SYNTHETASE"/>
    <property type="match status" value="1"/>
</dbReference>
<dbReference type="InterPro" id="IPR036526">
    <property type="entry name" value="C-N_Hydrolase_sf"/>
</dbReference>
<proteinExistence type="inferred from homology"/>
<evidence type="ECO:0000256" key="1">
    <source>
        <dbReference type="ARBA" id="ARBA00005188"/>
    </source>
</evidence>
<dbReference type="InterPro" id="IPR003010">
    <property type="entry name" value="C-N_Hydrolase"/>
</dbReference>
<gene>
    <name evidence="9" type="primary">QNS1</name>
    <name evidence="9" type="ORF">ALECFALPRED_007570</name>
</gene>
<dbReference type="AlphaFoldDB" id="A0A8H3G8Q6"/>
<dbReference type="InterPro" id="IPR014729">
    <property type="entry name" value="Rossmann-like_a/b/a_fold"/>
</dbReference>
<evidence type="ECO:0000259" key="8">
    <source>
        <dbReference type="PROSITE" id="PS50263"/>
    </source>
</evidence>
<dbReference type="GO" id="GO:0004359">
    <property type="term" value="F:glutaminase activity"/>
    <property type="evidence" value="ECO:0007669"/>
    <property type="project" value="InterPro"/>
</dbReference>
<evidence type="ECO:0000256" key="3">
    <source>
        <dbReference type="ARBA" id="ARBA00022598"/>
    </source>
</evidence>
<organism evidence="9 10">
    <name type="scientific">Alectoria fallacina</name>
    <dbReference type="NCBI Taxonomy" id="1903189"/>
    <lineage>
        <taxon>Eukaryota</taxon>
        <taxon>Fungi</taxon>
        <taxon>Dikarya</taxon>
        <taxon>Ascomycota</taxon>
        <taxon>Pezizomycotina</taxon>
        <taxon>Lecanoromycetes</taxon>
        <taxon>OSLEUM clade</taxon>
        <taxon>Lecanoromycetidae</taxon>
        <taxon>Lecanorales</taxon>
        <taxon>Lecanorineae</taxon>
        <taxon>Parmeliaceae</taxon>
        <taxon>Alectoria</taxon>
    </lineage>
</organism>
<comment type="catalytic activity">
    <reaction evidence="7">
        <text>deamido-NAD(+) + L-glutamine + ATP + H2O = L-glutamate + AMP + diphosphate + NAD(+) + H(+)</text>
        <dbReference type="Rhea" id="RHEA:24384"/>
        <dbReference type="ChEBI" id="CHEBI:15377"/>
        <dbReference type="ChEBI" id="CHEBI:15378"/>
        <dbReference type="ChEBI" id="CHEBI:29985"/>
        <dbReference type="ChEBI" id="CHEBI:30616"/>
        <dbReference type="ChEBI" id="CHEBI:33019"/>
        <dbReference type="ChEBI" id="CHEBI:57540"/>
        <dbReference type="ChEBI" id="CHEBI:58359"/>
        <dbReference type="ChEBI" id="CHEBI:58437"/>
        <dbReference type="ChEBI" id="CHEBI:456215"/>
        <dbReference type="EC" id="6.3.5.1"/>
    </reaction>
</comment>
<dbReference type="InterPro" id="IPR014445">
    <property type="entry name" value="Gln-dep_NAD_synthase"/>
</dbReference>
<evidence type="ECO:0000313" key="10">
    <source>
        <dbReference type="Proteomes" id="UP000664203"/>
    </source>
</evidence>
<comment type="caution">
    <text evidence="9">The sequence shown here is derived from an EMBL/GenBank/DDBJ whole genome shotgun (WGS) entry which is preliminary data.</text>
</comment>
<dbReference type="SUPFAM" id="SSF52402">
    <property type="entry name" value="Adenine nucleotide alpha hydrolases-like"/>
    <property type="match status" value="1"/>
</dbReference>
<dbReference type="InterPro" id="IPR022310">
    <property type="entry name" value="NAD/GMP_synthase"/>
</dbReference>
<comment type="pathway">
    <text evidence="1 7">Cofactor biosynthesis; NAD(+) biosynthesis; NAD(+) from deamido-NAD(+) (L-Gln route): step 1/1.</text>
</comment>
<dbReference type="Gene3D" id="3.60.110.10">
    <property type="entry name" value="Carbon-nitrogen hydrolase"/>
    <property type="match status" value="1"/>
</dbReference>
<dbReference type="GO" id="GO:0005737">
    <property type="term" value="C:cytoplasm"/>
    <property type="evidence" value="ECO:0007669"/>
    <property type="project" value="InterPro"/>
</dbReference>
<keyword evidence="5 7" id="KW-0067">ATP-binding</keyword>